<reference evidence="5 6" key="1">
    <citation type="journal article" date="2024" name="Nat. Commun.">
        <title>Phylogenomics reveals the evolutionary origins of lichenization in chlorophyte algae.</title>
        <authorList>
            <person name="Puginier C."/>
            <person name="Libourel C."/>
            <person name="Otte J."/>
            <person name="Skaloud P."/>
            <person name="Haon M."/>
            <person name="Grisel S."/>
            <person name="Petersen M."/>
            <person name="Berrin J.G."/>
            <person name="Delaux P.M."/>
            <person name="Dal Grande F."/>
            <person name="Keller J."/>
        </authorList>
    </citation>
    <scope>NUCLEOTIDE SEQUENCE [LARGE SCALE GENOMIC DNA]</scope>
    <source>
        <strain evidence="5 6">SAG 245.80</strain>
    </source>
</reference>
<evidence type="ECO:0000313" key="5">
    <source>
        <dbReference type="EMBL" id="KAK9840952.1"/>
    </source>
</evidence>
<dbReference type="GO" id="GO:0006383">
    <property type="term" value="P:transcription by RNA polymerase III"/>
    <property type="evidence" value="ECO:0007669"/>
    <property type="project" value="InterPro"/>
</dbReference>
<proteinExistence type="inferred from homology"/>
<feature type="compositionally biased region" description="Gly residues" evidence="4">
    <location>
        <begin position="128"/>
        <end position="137"/>
    </location>
</feature>
<evidence type="ECO:0000256" key="4">
    <source>
        <dbReference type="SAM" id="MobiDB-lite"/>
    </source>
</evidence>
<sequence>MLDAEELGKKYLASQSKLQVLYSRALPYHIRAPIVHAGTHKFKTGLSAAALPADGQSQNALEDVMTLSSRNFPQELYTRTQRRHSERAASAQAFSARDKDLGADFFERFDRLDKAAGERDDEAEGPSGAPGGGASGRGGERREAGAARKPGAVGEEEEEEGVEADEEEPGFEEDDDYLQGAQYDDDEGYEDTLDDGGDEGPTY</sequence>
<dbReference type="InterPro" id="IPR024661">
    <property type="entry name" value="RNA_pol_III_Rpc31"/>
</dbReference>
<comment type="subcellular location">
    <subcellularLocation>
        <location evidence="1">Nucleus</location>
    </subcellularLocation>
</comment>
<dbReference type="GO" id="GO:0005666">
    <property type="term" value="C:RNA polymerase III complex"/>
    <property type="evidence" value="ECO:0007669"/>
    <property type="project" value="TreeGrafter"/>
</dbReference>
<comment type="similarity">
    <text evidence="2">Belongs to the eukaryotic RPC7 RNA polymerase subunit family.</text>
</comment>
<dbReference type="EMBL" id="JALJOU010000011">
    <property type="protein sequence ID" value="KAK9840952.1"/>
    <property type="molecule type" value="Genomic_DNA"/>
</dbReference>
<accession>A0AAW1S4U3</accession>
<evidence type="ECO:0000256" key="2">
    <source>
        <dbReference type="ARBA" id="ARBA00008352"/>
    </source>
</evidence>
<dbReference type="PANTHER" id="PTHR15367:SF2">
    <property type="entry name" value="DNA-DIRECTED RNA POLYMERASE III SUBUNIT"/>
    <property type="match status" value="1"/>
</dbReference>
<keyword evidence="3" id="KW-0539">Nucleus</keyword>
<evidence type="ECO:0000256" key="3">
    <source>
        <dbReference type="ARBA" id="ARBA00023242"/>
    </source>
</evidence>
<keyword evidence="6" id="KW-1185">Reference proteome</keyword>
<gene>
    <name evidence="5" type="ORF">WJX81_002258</name>
</gene>
<comment type="caution">
    <text evidence="5">The sequence shown here is derived from an EMBL/GenBank/DDBJ whole genome shotgun (WGS) entry which is preliminary data.</text>
</comment>
<evidence type="ECO:0000313" key="6">
    <source>
        <dbReference type="Proteomes" id="UP001445335"/>
    </source>
</evidence>
<name>A0AAW1S4U3_9CHLO</name>
<dbReference type="AlphaFoldDB" id="A0AAW1S4U3"/>
<organism evidence="5 6">
    <name type="scientific">Elliptochloris bilobata</name>
    <dbReference type="NCBI Taxonomy" id="381761"/>
    <lineage>
        <taxon>Eukaryota</taxon>
        <taxon>Viridiplantae</taxon>
        <taxon>Chlorophyta</taxon>
        <taxon>core chlorophytes</taxon>
        <taxon>Trebouxiophyceae</taxon>
        <taxon>Trebouxiophyceae incertae sedis</taxon>
        <taxon>Elliptochloris clade</taxon>
        <taxon>Elliptochloris</taxon>
    </lineage>
</organism>
<evidence type="ECO:0000256" key="1">
    <source>
        <dbReference type="ARBA" id="ARBA00004123"/>
    </source>
</evidence>
<feature type="compositionally biased region" description="Acidic residues" evidence="4">
    <location>
        <begin position="154"/>
        <end position="203"/>
    </location>
</feature>
<feature type="region of interest" description="Disordered" evidence="4">
    <location>
        <begin position="116"/>
        <end position="203"/>
    </location>
</feature>
<protein>
    <recommendedName>
        <fullName evidence="7">DNA-directed RNA polymerase III subunit</fullName>
    </recommendedName>
</protein>
<dbReference type="Proteomes" id="UP001445335">
    <property type="component" value="Unassembled WGS sequence"/>
</dbReference>
<evidence type="ECO:0008006" key="7">
    <source>
        <dbReference type="Google" id="ProtNLM"/>
    </source>
</evidence>
<dbReference type="PANTHER" id="PTHR15367">
    <property type="entry name" value="DNA-DIRECTED RNA POLYMERASE III"/>
    <property type="match status" value="1"/>
</dbReference>